<evidence type="ECO:0000313" key="9">
    <source>
        <dbReference type="EMBL" id="NNJ24343.1"/>
    </source>
</evidence>
<evidence type="ECO:0000256" key="2">
    <source>
        <dbReference type="ARBA" id="ARBA00012438"/>
    </source>
</evidence>
<dbReference type="SUPFAM" id="SSF55874">
    <property type="entry name" value="ATPase domain of HSP90 chaperone/DNA topoisomerase II/histidine kinase"/>
    <property type="match status" value="1"/>
</dbReference>
<keyword evidence="6" id="KW-0597">Phosphoprotein</keyword>
<dbReference type="GO" id="GO:0008984">
    <property type="term" value="F:protein-glutamate methylesterase activity"/>
    <property type="evidence" value="ECO:0007669"/>
    <property type="project" value="UniProtKB-EC"/>
</dbReference>
<keyword evidence="4" id="KW-0418">Kinase</keyword>
<protein>
    <recommendedName>
        <fullName evidence="2">histidine kinase</fullName>
        <ecNumber evidence="2">2.7.13.3</ecNumber>
    </recommendedName>
</protein>
<dbReference type="EC" id="2.7.13.3" evidence="2"/>
<evidence type="ECO:0000256" key="5">
    <source>
        <dbReference type="ARBA" id="ARBA00023012"/>
    </source>
</evidence>
<name>A0ABX1V828_9PLAN</name>
<accession>A0ABX1V828</accession>
<dbReference type="InterPro" id="IPR029016">
    <property type="entry name" value="GAF-like_dom_sf"/>
</dbReference>
<evidence type="ECO:0000259" key="8">
    <source>
        <dbReference type="PROSITE" id="PS50110"/>
    </source>
</evidence>
<dbReference type="Gene3D" id="3.30.450.40">
    <property type="match status" value="1"/>
</dbReference>
<dbReference type="Gene3D" id="3.30.565.10">
    <property type="entry name" value="Histidine kinase-like ATPase, C-terminal domain"/>
    <property type="match status" value="1"/>
</dbReference>
<keyword evidence="9" id="KW-0378">Hydrolase</keyword>
<dbReference type="SMART" id="SM00387">
    <property type="entry name" value="HATPase_c"/>
    <property type="match status" value="1"/>
</dbReference>
<evidence type="ECO:0000259" key="7">
    <source>
        <dbReference type="PROSITE" id="PS50109"/>
    </source>
</evidence>
<feature type="domain" description="Histidine kinase" evidence="7">
    <location>
        <begin position="448"/>
        <end position="542"/>
    </location>
</feature>
<keyword evidence="10" id="KW-1185">Reference proteome</keyword>
<dbReference type="InterPro" id="IPR050482">
    <property type="entry name" value="Sensor_HK_TwoCompSys"/>
</dbReference>
<dbReference type="RefSeq" id="WP_171183182.1">
    <property type="nucleotide sequence ID" value="NZ_WTPX01000006.1"/>
</dbReference>
<comment type="caution">
    <text evidence="9">The sequence shown here is derived from an EMBL/GenBank/DDBJ whole genome shotgun (WGS) entry which is preliminary data.</text>
</comment>
<evidence type="ECO:0000256" key="3">
    <source>
        <dbReference type="ARBA" id="ARBA00022679"/>
    </source>
</evidence>
<dbReference type="InterPro" id="IPR001789">
    <property type="entry name" value="Sig_transdc_resp-reg_receiver"/>
</dbReference>
<gene>
    <name evidence="9" type="primary">cheB_2</name>
    <name evidence="9" type="ORF">LzC2_03990</name>
</gene>
<dbReference type="SUPFAM" id="SSF52172">
    <property type="entry name" value="CheY-like"/>
    <property type="match status" value="1"/>
</dbReference>
<organism evidence="9 10">
    <name type="scientific">Alienimonas chondri</name>
    <dbReference type="NCBI Taxonomy" id="2681879"/>
    <lineage>
        <taxon>Bacteria</taxon>
        <taxon>Pseudomonadati</taxon>
        <taxon>Planctomycetota</taxon>
        <taxon>Planctomycetia</taxon>
        <taxon>Planctomycetales</taxon>
        <taxon>Planctomycetaceae</taxon>
        <taxon>Alienimonas</taxon>
    </lineage>
</organism>
<evidence type="ECO:0000313" key="10">
    <source>
        <dbReference type="Proteomes" id="UP000609651"/>
    </source>
</evidence>
<dbReference type="InterPro" id="IPR004358">
    <property type="entry name" value="Sig_transdc_His_kin-like_C"/>
</dbReference>
<dbReference type="InterPro" id="IPR011006">
    <property type="entry name" value="CheY-like_superfamily"/>
</dbReference>
<feature type="modified residue" description="4-aspartylphosphate" evidence="6">
    <location>
        <position position="607"/>
    </location>
</feature>
<dbReference type="InterPro" id="IPR003594">
    <property type="entry name" value="HATPase_dom"/>
</dbReference>
<feature type="domain" description="Response regulatory" evidence="8">
    <location>
        <begin position="556"/>
        <end position="672"/>
    </location>
</feature>
<evidence type="ECO:0000256" key="6">
    <source>
        <dbReference type="PROSITE-ProRule" id="PRU00169"/>
    </source>
</evidence>
<comment type="catalytic activity">
    <reaction evidence="1">
        <text>ATP + protein L-histidine = ADP + protein N-phospho-L-histidine.</text>
        <dbReference type="EC" id="2.7.13.3"/>
    </reaction>
</comment>
<keyword evidence="3" id="KW-0808">Transferase</keyword>
<proteinExistence type="predicted"/>
<dbReference type="EMBL" id="WTPX01000006">
    <property type="protein sequence ID" value="NNJ24343.1"/>
    <property type="molecule type" value="Genomic_DNA"/>
</dbReference>
<dbReference type="Gene3D" id="3.30.450.20">
    <property type="entry name" value="PAS domain"/>
    <property type="match status" value="1"/>
</dbReference>
<keyword evidence="5" id="KW-0902">Two-component regulatory system</keyword>
<dbReference type="PANTHER" id="PTHR24421">
    <property type="entry name" value="NITRATE/NITRITE SENSOR PROTEIN NARX-RELATED"/>
    <property type="match status" value="1"/>
</dbReference>
<sequence length="673" mass="72794">MPPEVRIAELEQELAARNFELDLMCEVSSRIDGTLSYGDLFRLLLVETRRAVPYDVAAGLLLSGTADGGGANIELYLSEVRPLIPAARDEVEARLRKGTAALLDQPLPDAPLPVTQVPPLAKQDESPGDGLPVNSLGTFFQVPIVGLEGNQGLLLFGAATADAFNERHVRLLYAMSRQAAGVVDRLRDVVRRERQRFRVLVENLPHGVALLGPGSKLEILNPAGQELFPKVCNPELGTPLEEIGRTRVEDLGFYSPVDLPFSVDEEDGVLRVEVVPLDEHGGDGRVVTARDVTELMRARAVLLQSNEEMERQVAERTAELSVRAEQLSRLASELTLAEQRERRRLAEVLHDHLQQLIVGAKYGIRALPDSVGEERLEATDGVLNMLDEAIDVSRSLSIELCPPVLHDAGLPAALRWLGPRFETRHGLTVKVDVEEAADPGREDLRALLFQSVRELLFNVVKHAGVSEASVVLKQAGLDSVRLVVADEGGGFDADAFLRQPNSGGGFGLFSVRERLSLLGGSLHVESSADTGTVFTLTAKRGGVGSTGLLGPAPTTRVLLVDDHNVVRNSLRLLVEDEADLEVVGEAADGREAVKKALALEPDVVLMDITMPEMDGVEATRRIAAVLPEARIVGLSGFGEGEREHEILEAGAKTYVSKKGDPDVLLQAIRGLES</sequence>
<dbReference type="PROSITE" id="PS50110">
    <property type="entry name" value="RESPONSE_REGULATORY"/>
    <property type="match status" value="1"/>
</dbReference>
<evidence type="ECO:0000256" key="1">
    <source>
        <dbReference type="ARBA" id="ARBA00000085"/>
    </source>
</evidence>
<dbReference type="CDD" id="cd16917">
    <property type="entry name" value="HATPase_UhpB-NarQ-NarX-like"/>
    <property type="match status" value="1"/>
</dbReference>
<dbReference type="Proteomes" id="UP000609651">
    <property type="component" value="Unassembled WGS sequence"/>
</dbReference>
<dbReference type="InterPro" id="IPR036890">
    <property type="entry name" value="HATPase_C_sf"/>
</dbReference>
<evidence type="ECO:0000256" key="4">
    <source>
        <dbReference type="ARBA" id="ARBA00022777"/>
    </source>
</evidence>
<dbReference type="InterPro" id="IPR058245">
    <property type="entry name" value="NreC/VraR/RcsB-like_REC"/>
</dbReference>
<dbReference type="PRINTS" id="PR00344">
    <property type="entry name" value="BCTRLSENSOR"/>
</dbReference>
<dbReference type="CDD" id="cd17535">
    <property type="entry name" value="REC_NarL-like"/>
    <property type="match status" value="1"/>
</dbReference>
<reference evidence="9 10" key="1">
    <citation type="journal article" date="2020" name="Syst. Appl. Microbiol.">
        <title>Alienimonas chondri sp. nov., a novel planctomycete isolated from the biofilm of the red alga Chondrus crispus.</title>
        <authorList>
            <person name="Vitorino I."/>
            <person name="Albuquerque L."/>
            <person name="Wiegand S."/>
            <person name="Kallscheuer N."/>
            <person name="da Costa M.S."/>
            <person name="Lobo-da-Cunha A."/>
            <person name="Jogler C."/>
            <person name="Lage O.M."/>
        </authorList>
    </citation>
    <scope>NUCLEOTIDE SEQUENCE [LARGE SCALE GENOMIC DNA]</scope>
    <source>
        <strain evidence="9 10">LzC2</strain>
    </source>
</reference>
<dbReference type="Gene3D" id="3.40.50.2300">
    <property type="match status" value="1"/>
</dbReference>
<dbReference type="Pfam" id="PF02518">
    <property type="entry name" value="HATPase_c"/>
    <property type="match status" value="1"/>
</dbReference>
<dbReference type="PROSITE" id="PS50109">
    <property type="entry name" value="HIS_KIN"/>
    <property type="match status" value="1"/>
</dbReference>
<dbReference type="PANTHER" id="PTHR24421:SF58">
    <property type="entry name" value="SIGNAL TRANSDUCTION HISTIDINE-PROTEIN KINASE_PHOSPHATASE UHPB"/>
    <property type="match status" value="1"/>
</dbReference>
<dbReference type="Pfam" id="PF00072">
    <property type="entry name" value="Response_reg"/>
    <property type="match status" value="1"/>
</dbReference>
<dbReference type="SMART" id="SM00448">
    <property type="entry name" value="REC"/>
    <property type="match status" value="1"/>
</dbReference>
<dbReference type="InterPro" id="IPR005467">
    <property type="entry name" value="His_kinase_dom"/>
</dbReference>